<comment type="function">
    <text evidence="1 8">The Vlp and Vsp proteins are antigenically distinct proteins, only one vlp or vsp gene is transcriptionally active at any one time. Switching between these genes is a mechanism of host immune response evasion.</text>
</comment>
<proteinExistence type="predicted"/>
<organism evidence="10">
    <name type="scientific">Borrelia nietonii YOR</name>
    <dbReference type="NCBI Taxonomy" id="1293576"/>
    <lineage>
        <taxon>Bacteria</taxon>
        <taxon>Pseudomonadati</taxon>
        <taxon>Spirochaetota</taxon>
        <taxon>Spirochaetia</taxon>
        <taxon>Spirochaetales</taxon>
        <taxon>Borreliaceae</taxon>
        <taxon>Borrelia</taxon>
        <taxon>Borrelia nietonii</taxon>
    </lineage>
</organism>
<accession>W5SCD9</accession>
<keyword evidence="5 8" id="KW-0564">Palmitate</keyword>
<keyword evidence="6 8" id="KW-0998">Cell outer membrane</keyword>
<feature type="compositionally biased region" description="Polar residues" evidence="9">
    <location>
        <begin position="244"/>
        <end position="256"/>
    </location>
</feature>
<dbReference type="InterPro" id="IPR000680">
    <property type="entry name" value="Borrelia_lipo"/>
</dbReference>
<evidence type="ECO:0000256" key="6">
    <source>
        <dbReference type="ARBA" id="ARBA00023237"/>
    </source>
</evidence>
<evidence type="ECO:0000256" key="5">
    <source>
        <dbReference type="ARBA" id="ARBA00023139"/>
    </source>
</evidence>
<dbReference type="SUPFAM" id="SSF74748">
    <property type="entry name" value="Variable surface antigen VlsE"/>
    <property type="match status" value="1"/>
</dbReference>
<evidence type="ECO:0000256" key="7">
    <source>
        <dbReference type="ARBA" id="ARBA00023288"/>
    </source>
</evidence>
<dbReference type="Pfam" id="PF00921">
    <property type="entry name" value="Lipoprotein_2"/>
    <property type="match status" value="1"/>
</dbReference>
<dbReference type="EMBL" id="CP004168">
    <property type="protein sequence ID" value="AHH04338.1"/>
    <property type="molecule type" value="Genomic_DNA"/>
</dbReference>
<evidence type="ECO:0000313" key="10">
    <source>
        <dbReference type="EMBL" id="AHH04338.1"/>
    </source>
</evidence>
<evidence type="ECO:0000256" key="3">
    <source>
        <dbReference type="ARBA" id="ARBA00022729"/>
    </source>
</evidence>
<keyword evidence="3" id="KW-0732">Signal</keyword>
<evidence type="ECO:0000256" key="2">
    <source>
        <dbReference type="ARBA" id="ARBA00004459"/>
    </source>
</evidence>
<evidence type="ECO:0000256" key="9">
    <source>
        <dbReference type="SAM" id="MobiDB-lite"/>
    </source>
</evidence>
<sequence>MKREGNPNASATETAVKTLIDNTLDKIIDGAKTASEAIGDASDPIGNVGATNVAGASGTGVNNLVKGIKSIINVVLGKEGSAEASTDKKADGLTSRTNNGSGEAGKLFDAANAGDANNAKKAAVDAAKAVGAITGADILQAIAKGSEGKAAKLAKSNDGNVGVSPKDETIARAIALRAMAKSGKFAGPSADAVEYAPEVKGAAISAVTKALDTLTIAIRKTIDAGLKTVKEAMKINPNDIPISPEQSTPKATTNSQ</sequence>
<evidence type="ECO:0000256" key="1">
    <source>
        <dbReference type="ARBA" id="ARBA00003932"/>
    </source>
</evidence>
<reference evidence="10" key="1">
    <citation type="submission" date="2013-02" db="EMBL/GenBank/DDBJ databases">
        <title>Comparative genomics of Borrelia species.</title>
        <authorList>
            <person name="Schwan T.G."/>
            <person name="Raffel S.J."/>
            <person name="Porcella S.F."/>
        </authorList>
    </citation>
    <scope>NUCLEOTIDE SEQUENCE</scope>
    <source>
        <strain evidence="10">YOR</strain>
        <plasmid evidence="10">unnamed</plasmid>
    </source>
</reference>
<feature type="region of interest" description="Disordered" evidence="9">
    <location>
        <begin position="237"/>
        <end position="256"/>
    </location>
</feature>
<gene>
    <name evidence="10" type="ORF">BHY_1387</name>
</gene>
<keyword evidence="4 8" id="KW-0472">Membrane</keyword>
<dbReference type="AlphaFoldDB" id="W5SCD9"/>
<protein>
    <recommendedName>
        <fullName evidence="8">Variable large protein</fullName>
    </recommendedName>
</protein>
<comment type="subcellular location">
    <subcellularLocation>
        <location evidence="2 8">Cell outer membrane</location>
        <topology evidence="2 8">Lipid-anchor</topology>
    </subcellularLocation>
</comment>
<dbReference type="HOGENOM" id="CLU_054711_0_2_12"/>
<keyword evidence="7 8" id="KW-0449">Lipoprotein</keyword>
<dbReference type="GO" id="GO:0009279">
    <property type="term" value="C:cell outer membrane"/>
    <property type="evidence" value="ECO:0007669"/>
    <property type="project" value="UniProtKB-SubCell"/>
</dbReference>
<geneLocation type="plasmid" evidence="10">
    <name>unnamed</name>
</geneLocation>
<evidence type="ECO:0000256" key="4">
    <source>
        <dbReference type="ARBA" id="ARBA00023136"/>
    </source>
</evidence>
<name>W5SCD9_9SPIR</name>
<evidence type="ECO:0000256" key="8">
    <source>
        <dbReference type="RuleBase" id="RU363105"/>
    </source>
</evidence>
<keyword evidence="10" id="KW-0614">Plasmid</keyword>